<dbReference type="Proteomes" id="UP000292686">
    <property type="component" value="Unassembled WGS sequence"/>
</dbReference>
<dbReference type="PANTHER" id="PTHR43603:SF1">
    <property type="entry name" value="ZINC-REGULATED GTPASE METALLOPROTEIN ACTIVATOR 1"/>
    <property type="match status" value="1"/>
</dbReference>
<comment type="caution">
    <text evidence="3">The sequence shown here is derived from an EMBL/GenBank/DDBJ whole genome shotgun (WGS) entry which is preliminary data.</text>
</comment>
<reference evidence="2 5" key="2">
    <citation type="submission" date="2020-07" db="EMBL/GenBank/DDBJ databases">
        <title>Sequencing the genomes of 1000 actinobacteria strains.</title>
        <authorList>
            <person name="Klenk H.-P."/>
        </authorList>
    </citation>
    <scope>NUCLEOTIDE SEQUENCE [LARGE SCALE GENOMIC DNA]</scope>
    <source>
        <strain evidence="2 5">DSM 23870</strain>
    </source>
</reference>
<dbReference type="OrthoDB" id="9808822at2"/>
<proteinExistence type="predicted"/>
<dbReference type="RefSeq" id="WP_129173929.1">
    <property type="nucleotide sequence ID" value="NZ_JACCBI010000001.1"/>
</dbReference>
<accession>A0A4Q2MAL2</accession>
<evidence type="ECO:0000313" key="5">
    <source>
        <dbReference type="Proteomes" id="UP000581087"/>
    </source>
</evidence>
<evidence type="ECO:0000313" key="2">
    <source>
        <dbReference type="EMBL" id="NYD67135.1"/>
    </source>
</evidence>
<dbReference type="PANTHER" id="PTHR43603">
    <property type="entry name" value="COBW DOMAIN-CONTAINING PROTEIN DDB_G0274527"/>
    <property type="match status" value="1"/>
</dbReference>
<keyword evidence="4" id="KW-1185">Reference proteome</keyword>
<name>A0A4Q2MAL2_9MICO</name>
<dbReference type="EMBL" id="SDPM01000003">
    <property type="protein sequence ID" value="RXZ87022.1"/>
    <property type="molecule type" value="Genomic_DNA"/>
</dbReference>
<organism evidence="3 4">
    <name type="scientific">Agromyces atrinae</name>
    <dbReference type="NCBI Taxonomy" id="592376"/>
    <lineage>
        <taxon>Bacteria</taxon>
        <taxon>Bacillati</taxon>
        <taxon>Actinomycetota</taxon>
        <taxon>Actinomycetes</taxon>
        <taxon>Micrococcales</taxon>
        <taxon>Microbacteriaceae</taxon>
        <taxon>Agromyces</taxon>
    </lineage>
</organism>
<sequence>MSQHVVLLLGDRDARERFIRRLDPRDAFSVIRIPATAADIGAMVVEACSAPGNHVVSCSSLAESTSLIGELRERSDGMPATIITAIEASTLVDRLHDSRYEPVAEREVVARSHLFAAQVEFADLLVVDGITRLGDDERGATLALLGALNPTAHVVIAPGHRSLHRLVRTESATPHAERPGWSRVLSGTADPHLTHPRVTTFRYENLRPFHTGRLLELIEDDLGSESFGRVIRSGGFCRFSTRPERSAFWNQVGAVIAFDPLPADEVVAEIAAIGQDIAFTGFDLDAAGLSTALDAAALTDDEWLQGAGAWRSGADDLPLWVHDEH</sequence>
<dbReference type="InterPro" id="IPR011629">
    <property type="entry name" value="CobW-like_C"/>
</dbReference>
<evidence type="ECO:0000313" key="3">
    <source>
        <dbReference type="EMBL" id="RXZ87022.1"/>
    </source>
</evidence>
<dbReference type="Pfam" id="PF07683">
    <property type="entry name" value="CobW_C"/>
    <property type="match status" value="1"/>
</dbReference>
<dbReference type="InterPro" id="IPR051927">
    <property type="entry name" value="Zn_Chap_cDPG_Synth"/>
</dbReference>
<dbReference type="SMART" id="SM00833">
    <property type="entry name" value="CobW_C"/>
    <property type="match status" value="1"/>
</dbReference>
<reference evidence="3 4" key="1">
    <citation type="submission" date="2019-01" db="EMBL/GenBank/DDBJ databases">
        <title>Agromyces.</title>
        <authorList>
            <person name="Li J."/>
        </authorList>
    </citation>
    <scope>NUCLEOTIDE SEQUENCE [LARGE SCALE GENOMIC DNA]</scope>
    <source>
        <strain evidence="3 4">DSM 23870</strain>
    </source>
</reference>
<feature type="domain" description="CobW C-terminal" evidence="1">
    <location>
        <begin position="198"/>
        <end position="297"/>
    </location>
</feature>
<gene>
    <name evidence="2" type="ORF">BJ972_001654</name>
    <name evidence="3" type="ORF">ESP50_08180</name>
</gene>
<evidence type="ECO:0000313" key="4">
    <source>
        <dbReference type="Proteomes" id="UP000292686"/>
    </source>
</evidence>
<evidence type="ECO:0000259" key="1">
    <source>
        <dbReference type="SMART" id="SM00833"/>
    </source>
</evidence>
<dbReference type="AlphaFoldDB" id="A0A4Q2MAL2"/>
<dbReference type="EMBL" id="JACCBI010000001">
    <property type="protein sequence ID" value="NYD67135.1"/>
    <property type="molecule type" value="Genomic_DNA"/>
</dbReference>
<dbReference type="Proteomes" id="UP000581087">
    <property type="component" value="Unassembled WGS sequence"/>
</dbReference>
<protein>
    <submittedName>
        <fullName evidence="3">Cobalamin biosynthesis protein CobW</fullName>
    </submittedName>
    <submittedName>
        <fullName evidence="2">G3E family GTPase</fullName>
    </submittedName>
</protein>